<evidence type="ECO:0000256" key="7">
    <source>
        <dbReference type="ARBA" id="ARBA00022723"/>
    </source>
</evidence>
<sequence>MVRQHTLKNIIRATGVGLHSGEKVYLTLKPAPVNTGIVFVRTDLDPVVEIHGDARAVGSTNFATALCQGDVKVSTVEHLLSAMAGLGVDNAYVEVSASEIPLMDGSASPFVFLLQSAGLEAQNAPKRFIRVKKPIRVDEGDKFASLEPHSGFRLSFTIDFQHPAIGEDVQSTSFDFSTTTFVKEISRARTFGFMKDLEYFKNNNLARGANMENAIVLDDYRVLNDEGLRYRDELVRHKILDAIGDLYLLGHSLIGEYKAYKSGHALNNKLLLALLEHQDAWEYVVFEDEAQTTPISYVEPAFVGA</sequence>
<dbReference type="EMBL" id="FQVF01000014">
    <property type="protein sequence ID" value="SHG01069.1"/>
    <property type="molecule type" value="Genomic_DNA"/>
</dbReference>
<dbReference type="GO" id="GO:0103117">
    <property type="term" value="F:UDP-3-O-acyl-N-acetylglucosamine deacetylase activity"/>
    <property type="evidence" value="ECO:0007669"/>
    <property type="project" value="UniProtKB-UniRule"/>
</dbReference>
<evidence type="ECO:0000256" key="12">
    <source>
        <dbReference type="HAMAP-Rule" id="MF_00388"/>
    </source>
</evidence>
<organism evidence="13 14">
    <name type="scientific">Marinomonas polaris DSM 16579</name>
    <dbReference type="NCBI Taxonomy" id="1122206"/>
    <lineage>
        <taxon>Bacteria</taxon>
        <taxon>Pseudomonadati</taxon>
        <taxon>Pseudomonadota</taxon>
        <taxon>Gammaproteobacteria</taxon>
        <taxon>Oceanospirillales</taxon>
        <taxon>Oceanospirillaceae</taxon>
        <taxon>Marinomonas</taxon>
    </lineage>
</organism>
<dbReference type="InterPro" id="IPR020568">
    <property type="entry name" value="Ribosomal_Su5_D2-typ_SF"/>
</dbReference>
<evidence type="ECO:0000256" key="11">
    <source>
        <dbReference type="ARBA" id="ARBA00024535"/>
    </source>
</evidence>
<dbReference type="InterPro" id="IPR015870">
    <property type="entry name" value="UDP-acyl_N-AcGlcN_deAcase_N"/>
</dbReference>
<evidence type="ECO:0000256" key="1">
    <source>
        <dbReference type="ARBA" id="ARBA00001947"/>
    </source>
</evidence>
<evidence type="ECO:0000256" key="2">
    <source>
        <dbReference type="ARBA" id="ARBA00002923"/>
    </source>
</evidence>
<dbReference type="STRING" id="1122206.SAMN02745753_03092"/>
<keyword evidence="14" id="KW-1185">Reference proteome</keyword>
<feature type="binding site" evidence="12">
    <location>
        <position position="237"/>
    </location>
    <ligand>
        <name>Zn(2+)</name>
        <dbReference type="ChEBI" id="CHEBI:29105"/>
    </ligand>
</feature>
<keyword evidence="6 12" id="KW-0441">Lipid A biosynthesis</keyword>
<feature type="active site" description="Proton donor" evidence="12">
    <location>
        <position position="264"/>
    </location>
</feature>
<comment type="function">
    <text evidence="2 12">Catalyzes the hydrolysis of UDP-3-O-myristoyl-N-acetylglucosamine to form UDP-3-O-myristoylglucosamine and acetate, the committed step in lipid A biosynthesis.</text>
</comment>
<proteinExistence type="inferred from homology"/>
<comment type="similarity">
    <text evidence="12">Belongs to the LpxC family.</text>
</comment>
<dbReference type="EC" id="3.5.1.108" evidence="4 12"/>
<dbReference type="SUPFAM" id="SSF54211">
    <property type="entry name" value="Ribosomal protein S5 domain 2-like"/>
    <property type="match status" value="2"/>
</dbReference>
<dbReference type="Proteomes" id="UP000184517">
    <property type="component" value="Unassembled WGS sequence"/>
</dbReference>
<name>A0A1M5GBK0_9GAMM</name>
<evidence type="ECO:0000256" key="3">
    <source>
        <dbReference type="ARBA" id="ARBA00005002"/>
    </source>
</evidence>
<evidence type="ECO:0000256" key="9">
    <source>
        <dbReference type="ARBA" id="ARBA00022833"/>
    </source>
</evidence>
<evidence type="ECO:0000256" key="6">
    <source>
        <dbReference type="ARBA" id="ARBA00022556"/>
    </source>
</evidence>
<keyword evidence="8 12" id="KW-0378">Hydrolase</keyword>
<keyword evidence="10 12" id="KW-0443">Lipid metabolism</keyword>
<dbReference type="Gene3D" id="3.30.230.20">
    <property type="entry name" value="lpxc deacetylase, domain 1"/>
    <property type="match status" value="1"/>
</dbReference>
<evidence type="ECO:0000256" key="10">
    <source>
        <dbReference type="ARBA" id="ARBA00023098"/>
    </source>
</evidence>
<dbReference type="GO" id="GO:0046872">
    <property type="term" value="F:metal ion binding"/>
    <property type="evidence" value="ECO:0007669"/>
    <property type="project" value="UniProtKB-KW"/>
</dbReference>
<dbReference type="OrthoDB" id="9802746at2"/>
<keyword evidence="9 12" id="KW-0862">Zinc</keyword>
<dbReference type="PANTHER" id="PTHR33694:SF1">
    <property type="entry name" value="UDP-3-O-ACYL-N-ACETYLGLUCOSAMINE DEACETYLASE 1, MITOCHONDRIAL-RELATED"/>
    <property type="match status" value="1"/>
</dbReference>
<dbReference type="NCBIfam" id="TIGR00325">
    <property type="entry name" value="lpxC"/>
    <property type="match status" value="1"/>
</dbReference>
<comment type="catalytic activity">
    <reaction evidence="11 12">
        <text>a UDP-3-O-[(3R)-3-hydroxyacyl]-N-acetyl-alpha-D-glucosamine + H2O = a UDP-3-O-[(3R)-3-hydroxyacyl]-alpha-D-glucosamine + acetate</text>
        <dbReference type="Rhea" id="RHEA:67816"/>
        <dbReference type="ChEBI" id="CHEBI:15377"/>
        <dbReference type="ChEBI" id="CHEBI:30089"/>
        <dbReference type="ChEBI" id="CHEBI:137740"/>
        <dbReference type="ChEBI" id="CHEBI:173225"/>
        <dbReference type="EC" id="3.5.1.108"/>
    </reaction>
</comment>
<dbReference type="InterPro" id="IPR004463">
    <property type="entry name" value="UDP-acyl_GlcNac_deAcase"/>
</dbReference>
<dbReference type="UniPathway" id="UPA00359">
    <property type="reaction ID" value="UER00478"/>
</dbReference>
<dbReference type="GO" id="GO:0016020">
    <property type="term" value="C:membrane"/>
    <property type="evidence" value="ECO:0007669"/>
    <property type="project" value="GOC"/>
</dbReference>
<dbReference type="InterPro" id="IPR011334">
    <property type="entry name" value="UDP-acyl_GlcNac_deAcase_C"/>
</dbReference>
<accession>A0A1M5GBK0</accession>
<protein>
    <recommendedName>
        <fullName evidence="4 12">UDP-3-O-acyl-N-acetylglucosamine deacetylase</fullName>
        <shortName evidence="12">UDP-3-O-acyl-GlcNAc deacetylase</shortName>
        <ecNumber evidence="4 12">3.5.1.108</ecNumber>
    </recommendedName>
    <alternativeName>
        <fullName evidence="12">UDP-3-O-[R-3-hydroxymyristoyl]-N-acetylglucosamine deacetylase</fullName>
    </alternativeName>
</protein>
<feature type="binding site" evidence="12">
    <location>
        <position position="78"/>
    </location>
    <ligand>
        <name>Zn(2+)</name>
        <dbReference type="ChEBI" id="CHEBI:29105"/>
    </ligand>
</feature>
<dbReference type="Gene3D" id="3.30.1700.10">
    <property type="entry name" value="lpxc deacetylase, domain 2"/>
    <property type="match status" value="1"/>
</dbReference>
<dbReference type="HAMAP" id="MF_00388">
    <property type="entry name" value="LpxC"/>
    <property type="match status" value="1"/>
</dbReference>
<evidence type="ECO:0000256" key="4">
    <source>
        <dbReference type="ARBA" id="ARBA00012745"/>
    </source>
</evidence>
<dbReference type="GO" id="GO:0009245">
    <property type="term" value="P:lipid A biosynthetic process"/>
    <property type="evidence" value="ECO:0007669"/>
    <property type="project" value="UniProtKB-UniRule"/>
</dbReference>
<dbReference type="RefSeq" id="WP_072840584.1">
    <property type="nucleotide sequence ID" value="NZ_FQVF01000014.1"/>
</dbReference>
<evidence type="ECO:0000256" key="8">
    <source>
        <dbReference type="ARBA" id="ARBA00022801"/>
    </source>
</evidence>
<gene>
    <name evidence="12" type="primary">lpxC</name>
    <name evidence="13" type="ORF">SAMN02745753_03092</name>
</gene>
<evidence type="ECO:0000313" key="13">
    <source>
        <dbReference type="EMBL" id="SHG01069.1"/>
    </source>
</evidence>
<keyword evidence="5 12" id="KW-0444">Lipid biosynthesis</keyword>
<keyword evidence="7 12" id="KW-0479">Metal-binding</keyword>
<evidence type="ECO:0000313" key="14">
    <source>
        <dbReference type="Proteomes" id="UP000184517"/>
    </source>
</evidence>
<comment type="cofactor">
    <cofactor evidence="1 12">
        <name>Zn(2+)</name>
        <dbReference type="ChEBI" id="CHEBI:29105"/>
    </cofactor>
</comment>
<dbReference type="AlphaFoldDB" id="A0A1M5GBK0"/>
<feature type="binding site" evidence="12">
    <location>
        <position position="241"/>
    </location>
    <ligand>
        <name>Zn(2+)</name>
        <dbReference type="ChEBI" id="CHEBI:29105"/>
    </ligand>
</feature>
<dbReference type="PANTHER" id="PTHR33694">
    <property type="entry name" value="UDP-3-O-ACYL-N-ACETYLGLUCOSAMINE DEACETYLASE 1, MITOCHONDRIAL-RELATED"/>
    <property type="match status" value="1"/>
</dbReference>
<reference evidence="14" key="1">
    <citation type="submission" date="2016-11" db="EMBL/GenBank/DDBJ databases">
        <authorList>
            <person name="Varghese N."/>
            <person name="Submissions S."/>
        </authorList>
    </citation>
    <scope>NUCLEOTIDE SEQUENCE [LARGE SCALE GENOMIC DNA]</scope>
    <source>
        <strain evidence="14">DSM 16579</strain>
    </source>
</reference>
<evidence type="ECO:0000256" key="5">
    <source>
        <dbReference type="ARBA" id="ARBA00022516"/>
    </source>
</evidence>
<comment type="pathway">
    <text evidence="3 12">Glycolipid biosynthesis; lipid IV(A) biosynthesis; lipid IV(A) from (3R)-3-hydroxytetradecanoyl-[acyl-carrier-protein] and UDP-N-acetyl-alpha-D-glucosamine: step 2/6.</text>
</comment>
<dbReference type="Pfam" id="PF03331">
    <property type="entry name" value="LpxC"/>
    <property type="match status" value="1"/>
</dbReference>